<evidence type="ECO:0000256" key="4">
    <source>
        <dbReference type="ARBA" id="ARBA00022530"/>
    </source>
</evidence>
<dbReference type="InterPro" id="IPR003591">
    <property type="entry name" value="Leu-rich_rpt_typical-subtyp"/>
</dbReference>
<keyword evidence="8" id="KW-0677">Repeat</keyword>
<comment type="subcellular location">
    <subcellularLocation>
        <location evidence="1">Secreted</location>
        <location evidence="1">Extracellular space</location>
        <location evidence="1">Extracellular matrix</location>
    </subcellularLocation>
</comment>
<keyword evidence="7 19" id="KW-0732">Signal</keyword>
<evidence type="ECO:0000256" key="13">
    <source>
        <dbReference type="ARBA" id="ARBA00060161"/>
    </source>
</evidence>
<dbReference type="PROSITE" id="PS51450">
    <property type="entry name" value="LRR"/>
    <property type="match status" value="5"/>
</dbReference>
<feature type="non-terminal residue" evidence="21">
    <location>
        <position position="1"/>
    </location>
</feature>
<dbReference type="PANTHER" id="PTHR45712">
    <property type="entry name" value="AGAP008170-PA"/>
    <property type="match status" value="1"/>
</dbReference>
<evidence type="ECO:0000256" key="2">
    <source>
        <dbReference type="ARBA" id="ARBA00005818"/>
    </source>
</evidence>
<dbReference type="SMART" id="SM00364">
    <property type="entry name" value="LRR_BAC"/>
    <property type="match status" value="9"/>
</dbReference>
<accession>A0A8X7XKE9</accession>
<evidence type="ECO:0000256" key="18">
    <source>
        <dbReference type="SAM" id="MobiDB-lite"/>
    </source>
</evidence>
<feature type="signal peptide" evidence="19">
    <location>
        <begin position="1"/>
        <end position="20"/>
    </location>
</feature>
<dbReference type="SUPFAM" id="SSF52058">
    <property type="entry name" value="L domain-like"/>
    <property type="match status" value="2"/>
</dbReference>
<name>A0A8X7XKE9_POLSE</name>
<keyword evidence="22" id="KW-1185">Reference proteome</keyword>
<evidence type="ECO:0000256" key="5">
    <source>
        <dbReference type="ARBA" id="ARBA00022614"/>
    </source>
</evidence>
<evidence type="ECO:0000256" key="15">
    <source>
        <dbReference type="ARBA" id="ARBA00067218"/>
    </source>
</evidence>
<comment type="subunit">
    <text evidence="14">Binds the alpha(V)beta(3)-integrin.</text>
</comment>
<keyword evidence="6" id="KW-0765">Sulfation</keyword>
<evidence type="ECO:0000256" key="12">
    <source>
        <dbReference type="ARBA" id="ARBA00023180"/>
    </source>
</evidence>
<comment type="similarity">
    <text evidence="2">Belongs to the small leucine-rich proteoglycan (SLRP) family. SLRP class II subfamily.</text>
</comment>
<dbReference type="AlphaFoldDB" id="A0A8X7XKE9"/>
<gene>
    <name evidence="21" type="primary">Omd</name>
    <name evidence="21" type="ORF">GTO96_0005244</name>
</gene>
<keyword evidence="10" id="KW-0654">Proteoglycan</keyword>
<keyword evidence="5" id="KW-0433">Leucine-rich repeat</keyword>
<evidence type="ECO:0000313" key="21">
    <source>
        <dbReference type="EMBL" id="KAG2470865.1"/>
    </source>
</evidence>
<dbReference type="GO" id="GO:0007155">
    <property type="term" value="P:cell adhesion"/>
    <property type="evidence" value="ECO:0007669"/>
    <property type="project" value="UniProtKB-KW"/>
</dbReference>
<dbReference type="SMART" id="SM00013">
    <property type="entry name" value="LRRNT"/>
    <property type="match status" value="1"/>
</dbReference>
<evidence type="ECO:0000256" key="17">
    <source>
        <dbReference type="ARBA" id="ARBA00083850"/>
    </source>
</evidence>
<evidence type="ECO:0000256" key="9">
    <source>
        <dbReference type="ARBA" id="ARBA00022889"/>
    </source>
</evidence>
<feature type="compositionally biased region" description="Polar residues" evidence="18">
    <location>
        <begin position="668"/>
        <end position="695"/>
    </location>
</feature>
<dbReference type="Pfam" id="PF13855">
    <property type="entry name" value="LRR_8"/>
    <property type="match status" value="4"/>
</dbReference>
<dbReference type="EMBL" id="JAATIS010000094">
    <property type="protein sequence ID" value="KAG2470865.1"/>
    <property type="molecule type" value="Genomic_DNA"/>
</dbReference>
<keyword evidence="11" id="KW-1015">Disulfide bond</keyword>
<comment type="caution">
    <text evidence="21">The sequence shown here is derived from an EMBL/GenBank/DDBJ whole genome shotgun (WGS) entry which is preliminary data.</text>
</comment>
<evidence type="ECO:0000256" key="6">
    <source>
        <dbReference type="ARBA" id="ARBA00022641"/>
    </source>
</evidence>
<dbReference type="InterPro" id="IPR032675">
    <property type="entry name" value="LRR_dom_sf"/>
</dbReference>
<feature type="region of interest" description="Disordered" evidence="18">
    <location>
        <begin position="786"/>
        <end position="810"/>
    </location>
</feature>
<dbReference type="SMART" id="SM00369">
    <property type="entry name" value="LRR_TYP"/>
    <property type="match status" value="12"/>
</dbReference>
<dbReference type="GO" id="GO:0005615">
    <property type="term" value="C:extracellular space"/>
    <property type="evidence" value="ECO:0007669"/>
    <property type="project" value="TreeGrafter"/>
</dbReference>
<dbReference type="SMART" id="SM00365">
    <property type="entry name" value="LRR_SD22"/>
    <property type="match status" value="5"/>
</dbReference>
<keyword evidence="9" id="KW-0130">Cell adhesion</keyword>
<feature type="domain" description="LRRNT" evidence="20">
    <location>
        <begin position="69"/>
        <end position="103"/>
    </location>
</feature>
<dbReference type="FunFam" id="3.80.10.10:FF:000455">
    <property type="entry name" value="Osteomodulin"/>
    <property type="match status" value="1"/>
</dbReference>
<keyword evidence="3" id="KW-0964">Secreted</keyword>
<proteinExistence type="inferred from homology"/>
<keyword evidence="12" id="KW-0325">Glycoprotein</keyword>
<reference evidence="21 22" key="1">
    <citation type="journal article" date="2021" name="Cell">
        <title>Tracing the genetic footprints of vertebrate landing in non-teleost ray-finned fishes.</title>
        <authorList>
            <person name="Bi X."/>
            <person name="Wang K."/>
            <person name="Yang L."/>
            <person name="Pan H."/>
            <person name="Jiang H."/>
            <person name="Wei Q."/>
            <person name="Fang M."/>
            <person name="Yu H."/>
            <person name="Zhu C."/>
            <person name="Cai Y."/>
            <person name="He Y."/>
            <person name="Gan X."/>
            <person name="Zeng H."/>
            <person name="Yu D."/>
            <person name="Zhu Y."/>
            <person name="Jiang H."/>
            <person name="Qiu Q."/>
            <person name="Yang H."/>
            <person name="Zhang Y.E."/>
            <person name="Wang W."/>
            <person name="Zhu M."/>
            <person name="He S."/>
            <person name="Zhang G."/>
        </authorList>
    </citation>
    <scope>NUCLEOTIDE SEQUENCE [LARGE SCALE GENOMIC DNA]</scope>
    <source>
        <strain evidence="21">Bchr_013</strain>
    </source>
</reference>
<organism evidence="21 22">
    <name type="scientific">Polypterus senegalus</name>
    <name type="common">Senegal bichir</name>
    <dbReference type="NCBI Taxonomy" id="55291"/>
    <lineage>
        <taxon>Eukaryota</taxon>
        <taxon>Metazoa</taxon>
        <taxon>Chordata</taxon>
        <taxon>Craniata</taxon>
        <taxon>Vertebrata</taxon>
        <taxon>Euteleostomi</taxon>
        <taxon>Actinopterygii</taxon>
        <taxon>Polypteriformes</taxon>
        <taxon>Polypteridae</taxon>
        <taxon>Polypterus</taxon>
    </lineage>
</organism>
<evidence type="ECO:0000256" key="11">
    <source>
        <dbReference type="ARBA" id="ARBA00023157"/>
    </source>
</evidence>
<dbReference type="InterPro" id="IPR000372">
    <property type="entry name" value="LRRNT"/>
</dbReference>
<evidence type="ECO:0000256" key="19">
    <source>
        <dbReference type="SAM" id="SignalP"/>
    </source>
</evidence>
<evidence type="ECO:0000259" key="20">
    <source>
        <dbReference type="SMART" id="SM00013"/>
    </source>
</evidence>
<sequence length="1217" mass="138937">MSALMKLSFCLFLLLAKMLCQDYEDEYTVYNEHDTWSDSESPVAHLPTFLYPSTNIFEYGDHYIQYTNECASECFCPPTYPYAMYCDNRKLKAIPNVPQHIRHLYIQFNDIETLSASAFVNATSLRDINLSNNKIRSSQVDRGLFAKMKNLAHLHLEHNYLVDIPAPLPSSLQRLFLGFNQISKISADAFQDLVNVTMLDLCGNKLTDSVFKGKILLKMKSLMQINLCHNKLKVMPELPASVMQLSLENNSISSIPEGYFKKIPNLMSLRLSYNKLQDLPYNIFNLSSLMELNLGYNQLSKTFFIPRSLEHLYLNDNEFLATLKRIDLSGNLIEEIEDGAFSKLPLLEELSLAENRLVKIPALPAKLTSLNMNHNRIKNKGIKANVFKKLNNLSYLYLANNELESVPSFLPETLRILHFQNNNITAVSDETFCKSNTTHYIRDKLDEISQALHYGSKMICYCFRGRAQVQTEDVNDCRKGIPVKTFGYLNITTTTVELHKCLSILNKTKWKGETLQIEMAKESFLQRLCEEQKQSVVAKQSFHSDTIPQFMESLKTAGVENFHMKAAVPGSEVPGHKYDPSKHCHGIKNFNQETDYNRFTPISKLTWFVEEGDEDISRKRRGEFPIPKKKRKGITEDIQRKNKSVDHVFFSDLKKRAENPSDVKGTSRAYSSNPVKAPNQRQENGSCPRFTNSTVHDSDIESEEEIKRVVAKENKKNGEEFYKANDDLEVVNSDFSIMYNSHNNDTNIGSLVKGLDRSRGYDSADTDEIITFNKANSVGQIKQKVEPAVPTTSRDVTKKTPSKEKSKKRQFEMRKAWSSMKYKTAETFCSSEDSKSSVDSDYEAMMNNSCRVDLTLTEMETLAKINETEDKVDFKWLHNDSVKKICTPEEILESLIADNSSEDESKWTKRNRVVQELPSFKGTRILSKTNESAQCYTEDSVTNFQRVSDVSQFGSEACKKQKKKIFYKDGIFHAKSSCEQREEVFVCNSVVSKDCQTIANSIVPSSGLLSSEFPGKGFKEKKQLACKKYYHSASTEETMPWSSCSPSSYNTNAEKLDVNSTMSKSSCFPPKKEIMSKSTMDTHSYLSQTMNPNVTSTVKQQQDNLRRMAALMQREKEASLQKTQIRLALSNLAEKKSHTKLFENTEDEENDKDDDDGRFQLKAHFEGKAGQKLMRLQSHFGTDERFRMDSRFLESEDEQDVAGKYSYCLGVSVLKIV</sequence>
<comment type="function">
    <text evidence="13">May be implicated in biomineralization processes. Has a function in binding of osteoblasts via the alpha(V)beta(3)-integrin.</text>
</comment>
<feature type="region of interest" description="Disordered" evidence="18">
    <location>
        <begin position="656"/>
        <end position="697"/>
    </location>
</feature>
<dbReference type="InterPro" id="IPR001611">
    <property type="entry name" value="Leu-rich_rpt"/>
</dbReference>
<evidence type="ECO:0000256" key="1">
    <source>
        <dbReference type="ARBA" id="ARBA00004498"/>
    </source>
</evidence>
<keyword evidence="4" id="KW-0272">Extracellular matrix</keyword>
<feature type="chain" id="PRO_5036465799" description="Osteomodulin" evidence="19">
    <location>
        <begin position="21"/>
        <end position="1217"/>
    </location>
</feature>
<evidence type="ECO:0000256" key="3">
    <source>
        <dbReference type="ARBA" id="ARBA00022525"/>
    </source>
</evidence>
<evidence type="ECO:0000256" key="16">
    <source>
        <dbReference type="ARBA" id="ARBA00077189"/>
    </source>
</evidence>
<dbReference type="PANTHER" id="PTHR45712:SF3">
    <property type="entry name" value="OSTEOMODULIN"/>
    <property type="match status" value="1"/>
</dbReference>
<evidence type="ECO:0000256" key="10">
    <source>
        <dbReference type="ARBA" id="ARBA00022974"/>
    </source>
</evidence>
<protein>
    <recommendedName>
        <fullName evidence="15">Osteomodulin</fullName>
    </recommendedName>
    <alternativeName>
        <fullName evidence="17">Keratan sulfate proteoglycan osteomodulin</fullName>
    </alternativeName>
    <alternativeName>
        <fullName evidence="16">Osteoadherin</fullName>
    </alternativeName>
</protein>
<evidence type="ECO:0000256" key="14">
    <source>
        <dbReference type="ARBA" id="ARBA00065765"/>
    </source>
</evidence>
<evidence type="ECO:0000313" key="22">
    <source>
        <dbReference type="Proteomes" id="UP000886611"/>
    </source>
</evidence>
<feature type="compositionally biased region" description="Basic and acidic residues" evidence="18">
    <location>
        <begin position="795"/>
        <end position="810"/>
    </location>
</feature>
<evidence type="ECO:0000256" key="8">
    <source>
        <dbReference type="ARBA" id="ARBA00022737"/>
    </source>
</evidence>
<feature type="non-terminal residue" evidence="21">
    <location>
        <position position="1217"/>
    </location>
</feature>
<dbReference type="InterPro" id="IPR050333">
    <property type="entry name" value="SLRP"/>
</dbReference>
<evidence type="ECO:0000256" key="7">
    <source>
        <dbReference type="ARBA" id="ARBA00022729"/>
    </source>
</evidence>
<dbReference type="Gene3D" id="3.80.10.10">
    <property type="entry name" value="Ribonuclease Inhibitor"/>
    <property type="match status" value="4"/>
</dbReference>
<dbReference type="Proteomes" id="UP000886611">
    <property type="component" value="Unassembled WGS sequence"/>
</dbReference>